<reference evidence="1" key="1">
    <citation type="submission" date="2012-11" db="EMBL/GenBank/DDBJ databases">
        <title>Dependencies among metagenomic species, viruses, plasmids and units of genetic variation.</title>
        <authorList>
            <person name="Nielsen H.B."/>
            <person name="Almeida M."/>
            <person name="Juncker A.S."/>
            <person name="Rasmussen S."/>
            <person name="Li J."/>
            <person name="Sunagawa S."/>
            <person name="Plichta D."/>
            <person name="Gautier L."/>
            <person name="Le Chatelier E."/>
            <person name="Peletier E."/>
            <person name="Bonde I."/>
            <person name="Nielsen T."/>
            <person name="Manichanh C."/>
            <person name="Arumugam M."/>
            <person name="Batto J."/>
            <person name="Santos M.B.Q.D."/>
            <person name="Blom N."/>
            <person name="Borruel N."/>
            <person name="Burgdorf K.S."/>
            <person name="Boumezbeur F."/>
            <person name="Casellas F."/>
            <person name="Dore J."/>
            <person name="Guarner F."/>
            <person name="Hansen T."/>
            <person name="Hildebrand F."/>
            <person name="Kaas R.S."/>
            <person name="Kennedy S."/>
            <person name="Kristiansen K."/>
            <person name="Kultima J.R."/>
            <person name="Leonard P."/>
            <person name="Levenez F."/>
            <person name="Lund O."/>
            <person name="Moumen B."/>
            <person name="Le Paslier D."/>
            <person name="Pons N."/>
            <person name="Pedersen O."/>
            <person name="Prifti E."/>
            <person name="Qin J."/>
            <person name="Raes J."/>
            <person name="Tap J."/>
            <person name="Tims S."/>
            <person name="Ussery D.W."/>
            <person name="Yamada T."/>
            <person name="MetaHit consortium"/>
            <person name="Renault P."/>
            <person name="Sicheritz-Ponten T."/>
            <person name="Bork P."/>
            <person name="Wang J."/>
            <person name="Brunak S."/>
            <person name="Ehrlich S.D."/>
        </authorList>
    </citation>
    <scope>NUCLEOTIDE SEQUENCE [LARGE SCALE GENOMIC DNA]</scope>
</reference>
<name>R7G7U3_9FIRM</name>
<evidence type="ECO:0000313" key="1">
    <source>
        <dbReference type="EMBL" id="CDE23026.1"/>
    </source>
</evidence>
<organism evidence="1 2">
    <name type="scientific">Amedibacillus dolichus CAG:375</name>
    <dbReference type="NCBI Taxonomy" id="1263076"/>
    <lineage>
        <taxon>Bacteria</taxon>
        <taxon>Bacillati</taxon>
        <taxon>Bacillota</taxon>
        <taxon>Erysipelotrichia</taxon>
        <taxon>Erysipelotrichales</taxon>
        <taxon>Erysipelotrichaceae</taxon>
        <taxon>Amedibacillus</taxon>
    </lineage>
</organism>
<protein>
    <submittedName>
        <fullName evidence="1">Phage P1-related protein</fullName>
    </submittedName>
</protein>
<dbReference type="Proteomes" id="UP000018093">
    <property type="component" value="Unassembled WGS sequence"/>
</dbReference>
<accession>R7G7U3</accession>
<evidence type="ECO:0000313" key="2">
    <source>
        <dbReference type="Proteomes" id="UP000018093"/>
    </source>
</evidence>
<sequence>MEKITNCEWLPMTISLNDYGGDFEKYFDYLYDVFKRDLLHNQPLYKGLRVGARKYPLVDNKHEGFYHLTHRDYEKTGFSCRQFDTRRSERLHWIKPVIENYGCTKNCCSRIKVWTEKKRVHILFEDERYVVVLDNRKTYYVVVTAYYIDQTHTLNKLLKRYNYYK</sequence>
<dbReference type="RefSeq" id="WP_022420747.1">
    <property type="nucleotide sequence ID" value="NZ_FR898595.1"/>
</dbReference>
<proteinExistence type="predicted"/>
<dbReference type="EMBL" id="CBIN010000185">
    <property type="protein sequence ID" value="CDE23026.1"/>
    <property type="molecule type" value="Genomic_DNA"/>
</dbReference>
<dbReference type="AlphaFoldDB" id="R7G7U3"/>
<gene>
    <name evidence="1" type="ORF">BN631_01496</name>
</gene>
<comment type="caution">
    <text evidence="1">The sequence shown here is derived from an EMBL/GenBank/DDBJ whole genome shotgun (WGS) entry which is preliminary data.</text>
</comment>